<sequence length="126" mass="14265">MDAPKPQGLSKITADIRAQYDELAQKNREELDKYWSQQVEESTTVVTTQTAEIGAAEMTLTELRRTVQSLGIDLDSMRNLKASLENSLREVEARYAMQMEQLNGVLLHLESELAQARAEGRRQTPE</sequence>
<protein>
    <submittedName>
        <fullName evidence="1">Uncharacterized protein</fullName>
    </submittedName>
</protein>
<gene>
    <name evidence="1" type="ORF">MRATA1EN3_LOCUS9445</name>
</gene>
<name>A0ACB0ECP3_RANTA</name>
<reference evidence="1" key="1">
    <citation type="submission" date="2023-05" db="EMBL/GenBank/DDBJ databases">
        <authorList>
            <consortium name="ELIXIR-Norway"/>
        </authorList>
    </citation>
    <scope>NUCLEOTIDE SEQUENCE</scope>
</reference>
<proteinExistence type="predicted"/>
<organism evidence="1 2">
    <name type="scientific">Rangifer tarandus platyrhynchus</name>
    <name type="common">Svalbard reindeer</name>
    <dbReference type="NCBI Taxonomy" id="3082113"/>
    <lineage>
        <taxon>Eukaryota</taxon>
        <taxon>Metazoa</taxon>
        <taxon>Chordata</taxon>
        <taxon>Craniata</taxon>
        <taxon>Vertebrata</taxon>
        <taxon>Euteleostomi</taxon>
        <taxon>Mammalia</taxon>
        <taxon>Eutheria</taxon>
        <taxon>Laurasiatheria</taxon>
        <taxon>Artiodactyla</taxon>
        <taxon>Ruminantia</taxon>
        <taxon>Pecora</taxon>
        <taxon>Cervidae</taxon>
        <taxon>Odocoileinae</taxon>
        <taxon>Rangifer</taxon>
    </lineage>
</organism>
<evidence type="ECO:0000313" key="1">
    <source>
        <dbReference type="EMBL" id="CAI9698232.1"/>
    </source>
</evidence>
<dbReference type="EMBL" id="OX596102">
    <property type="protein sequence ID" value="CAI9698232.1"/>
    <property type="molecule type" value="Genomic_DNA"/>
</dbReference>
<evidence type="ECO:0000313" key="2">
    <source>
        <dbReference type="Proteomes" id="UP001162501"/>
    </source>
</evidence>
<dbReference type="Proteomes" id="UP001162501">
    <property type="component" value="Chromosome 18"/>
</dbReference>
<accession>A0ACB0ECP3</accession>